<name>A0A9X2TF86_9BACT</name>
<accession>A0A9X2TF86</accession>
<gene>
    <name evidence="1" type="ORF">GGP71_000142</name>
</gene>
<evidence type="ECO:0000313" key="2">
    <source>
        <dbReference type="Proteomes" id="UP001155027"/>
    </source>
</evidence>
<comment type="caution">
    <text evidence="1">The sequence shown here is derived from an EMBL/GenBank/DDBJ whole genome shotgun (WGS) entry which is preliminary data.</text>
</comment>
<evidence type="ECO:0000313" key="1">
    <source>
        <dbReference type="EMBL" id="MCS3676246.1"/>
    </source>
</evidence>
<proteinExistence type="predicted"/>
<dbReference type="EMBL" id="JANUAU010000001">
    <property type="protein sequence ID" value="MCS3676246.1"/>
    <property type="molecule type" value="Genomic_DNA"/>
</dbReference>
<dbReference type="Proteomes" id="UP001155027">
    <property type="component" value="Unassembled WGS sequence"/>
</dbReference>
<organism evidence="1 2">
    <name type="scientific">Salinibacter ruber</name>
    <dbReference type="NCBI Taxonomy" id="146919"/>
    <lineage>
        <taxon>Bacteria</taxon>
        <taxon>Pseudomonadati</taxon>
        <taxon>Rhodothermota</taxon>
        <taxon>Rhodothermia</taxon>
        <taxon>Rhodothermales</taxon>
        <taxon>Salinibacteraceae</taxon>
        <taxon>Salinibacter</taxon>
    </lineage>
</organism>
<protein>
    <submittedName>
        <fullName evidence="1">Uncharacterized protein</fullName>
    </submittedName>
</protein>
<reference evidence="1" key="1">
    <citation type="submission" date="2022-08" db="EMBL/GenBank/DDBJ databases">
        <title>Genomic Encyclopedia of Type Strains, Phase V (KMG-V): Genome sequencing to study the core and pangenomes of soil and plant-associated prokaryotes.</title>
        <authorList>
            <person name="Whitman W."/>
        </authorList>
    </citation>
    <scope>NUCLEOTIDE SEQUENCE</scope>
    <source>
        <strain evidence="1">0</strain>
    </source>
</reference>
<dbReference type="RefSeq" id="WP_259079101.1">
    <property type="nucleotide sequence ID" value="NZ_JANUAU010000001.1"/>
</dbReference>
<dbReference type="AlphaFoldDB" id="A0A9X2TF86"/>
<sequence length="325" mass="38697">MPNEKRNRRIDRALSQIQFHDEVPEDVVTRFEDVKPVLELARENQRMLRVAIEYTMTTVELALRLLCKQCGFEEVMDQDSDQTLSNLLEWLYKRDYLPHRAAEEPNDRPRSSGRTDDRDLPSMYQALRDLRNSWIHTRDASWLGWGFLKTIPRQAKFINRLYNAPRKRREGRKKRRVINPHCQRLKTQGVVLQHQGERHPLYELNMLYCEVGDPRDAYYFAMWPLFNWDQKRLEGREFSPFMAKCTSVCVTNSGSLRLQIRRGTSLLLDRETSDKEQQQIQAWFSDRRSRGSLALQMFGPATLRAYLLDLRRNHLFHANDLKWID</sequence>